<feature type="non-terminal residue" evidence="1">
    <location>
        <position position="110"/>
    </location>
</feature>
<evidence type="ECO:0000313" key="1">
    <source>
        <dbReference type="EMBL" id="HCK29619.1"/>
    </source>
</evidence>
<evidence type="ECO:0000313" key="2">
    <source>
        <dbReference type="Proteomes" id="UP000263596"/>
    </source>
</evidence>
<sequence>LEKNGWQSTPLYPNIRGRLVAKNDQPFAADLIQHNNSLRRELNLTQSETLPKDNIITQGQPLFNQVNQVSVEAKLAEELGIQVGDKLTFNLPEGALTARVINLRSVEWES</sequence>
<dbReference type="InterPro" id="IPR038766">
    <property type="entry name" value="Membrane_comp_ABC_pdt"/>
</dbReference>
<name>A0A3D2SJK2_9GAMM</name>
<dbReference type="Proteomes" id="UP000263596">
    <property type="component" value="Unassembled WGS sequence"/>
</dbReference>
<gene>
    <name evidence="1" type="ORF">DHW29_05120</name>
</gene>
<comment type="caution">
    <text evidence="1">The sequence shown here is derived from an EMBL/GenBank/DDBJ whole genome shotgun (WGS) entry which is preliminary data.</text>
</comment>
<protein>
    <submittedName>
        <fullName evidence="1">ABC transporter permease</fullName>
    </submittedName>
</protein>
<dbReference type="AlphaFoldDB" id="A0A3D2SJK2"/>
<proteinExistence type="predicted"/>
<feature type="non-terminal residue" evidence="1">
    <location>
        <position position="1"/>
    </location>
</feature>
<reference evidence="1 2" key="1">
    <citation type="journal article" date="2018" name="Nat. Biotechnol.">
        <title>A standardized bacterial taxonomy based on genome phylogeny substantially revises the tree of life.</title>
        <authorList>
            <person name="Parks D.H."/>
            <person name="Chuvochina M."/>
            <person name="Waite D.W."/>
            <person name="Rinke C."/>
            <person name="Skarshewski A."/>
            <person name="Chaumeil P.A."/>
            <person name="Hugenholtz P."/>
        </authorList>
    </citation>
    <scope>NUCLEOTIDE SEQUENCE [LARGE SCALE GENOMIC DNA]</scope>
    <source>
        <strain evidence="1">UBA9669</strain>
    </source>
</reference>
<dbReference type="EMBL" id="DPVE01000098">
    <property type="protein sequence ID" value="HCK29619.1"/>
    <property type="molecule type" value="Genomic_DNA"/>
</dbReference>
<accession>A0A3D2SJK2</accession>
<dbReference type="PANTHER" id="PTHR30287">
    <property type="entry name" value="MEMBRANE COMPONENT OF PREDICTED ABC SUPERFAMILY METABOLITE UPTAKE TRANSPORTER"/>
    <property type="match status" value="1"/>
</dbReference>
<dbReference type="PANTHER" id="PTHR30287:SF1">
    <property type="entry name" value="INNER MEMBRANE PROTEIN"/>
    <property type="match status" value="1"/>
</dbReference>
<organism evidence="1 2">
    <name type="scientific">Acinetobacter ursingii</name>
    <dbReference type="NCBI Taxonomy" id="108980"/>
    <lineage>
        <taxon>Bacteria</taxon>
        <taxon>Pseudomonadati</taxon>
        <taxon>Pseudomonadota</taxon>
        <taxon>Gammaproteobacteria</taxon>
        <taxon>Moraxellales</taxon>
        <taxon>Moraxellaceae</taxon>
        <taxon>Acinetobacter</taxon>
    </lineage>
</organism>
<dbReference type="GO" id="GO:0005886">
    <property type="term" value="C:plasma membrane"/>
    <property type="evidence" value="ECO:0007669"/>
    <property type="project" value="TreeGrafter"/>
</dbReference>